<keyword evidence="2 13" id="KW-0328">Glycosyltransferase</keyword>
<evidence type="ECO:0000256" key="14">
    <source>
        <dbReference type="SAM" id="MobiDB-lite"/>
    </source>
</evidence>
<evidence type="ECO:0000259" key="17">
    <source>
        <dbReference type="PROSITE" id="PS51060"/>
    </source>
</evidence>
<evidence type="ECO:0000256" key="3">
    <source>
        <dbReference type="ARBA" id="ARBA00022679"/>
    </source>
</evidence>
<dbReference type="PROSITE" id="PS51060">
    <property type="entry name" value="PARP_ALPHA_HD"/>
    <property type="match status" value="1"/>
</dbReference>
<dbReference type="SMART" id="SM00773">
    <property type="entry name" value="WGR"/>
    <property type="match status" value="1"/>
</dbReference>
<dbReference type="InterPro" id="IPR050800">
    <property type="entry name" value="ARTD/PARP"/>
</dbReference>
<keyword evidence="6" id="KW-0677">Repeat</keyword>
<dbReference type="OMA" id="RNPDIFC"/>
<dbReference type="SMART" id="SM00513">
    <property type="entry name" value="SAP"/>
    <property type="match status" value="1"/>
</dbReference>
<dbReference type="PROSITE" id="PS51059">
    <property type="entry name" value="PARP_CATALYTIC"/>
    <property type="match status" value="1"/>
</dbReference>
<dbReference type="CDD" id="cd01437">
    <property type="entry name" value="parp_like"/>
    <property type="match status" value="1"/>
</dbReference>
<evidence type="ECO:0000256" key="9">
    <source>
        <dbReference type="ARBA" id="ARBA00023027"/>
    </source>
</evidence>
<dbReference type="GO" id="GO:0035861">
    <property type="term" value="C:site of double-strand break"/>
    <property type="evidence" value="ECO:0007669"/>
    <property type="project" value="TreeGrafter"/>
</dbReference>
<evidence type="ECO:0000256" key="8">
    <source>
        <dbReference type="ARBA" id="ARBA00022833"/>
    </source>
</evidence>
<dbReference type="FunFam" id="3.90.228.10:FF:000009">
    <property type="entry name" value="Poly [ADP-ribose] polymerase"/>
    <property type="match status" value="1"/>
</dbReference>
<dbReference type="Pfam" id="PF02037">
    <property type="entry name" value="SAP"/>
    <property type="match status" value="1"/>
</dbReference>
<dbReference type="SUPFAM" id="SSF68906">
    <property type="entry name" value="SAP domain"/>
    <property type="match status" value="1"/>
</dbReference>
<comment type="similarity">
    <text evidence="12">Belongs to the ARTD/PARP family.</text>
</comment>
<accession>A0A1X7VTK5</accession>
<dbReference type="InParanoid" id="A0A1X7VTK5"/>
<keyword evidence="20" id="KW-1185">Reference proteome</keyword>
<dbReference type="FunCoup" id="A0A1X7VTK5">
    <property type="interactions" value="29"/>
</dbReference>
<dbReference type="InterPro" id="IPR036930">
    <property type="entry name" value="WGR_dom_sf"/>
</dbReference>
<dbReference type="PANTHER" id="PTHR10459">
    <property type="entry name" value="DNA LIGASE"/>
    <property type="match status" value="1"/>
</dbReference>
<dbReference type="InterPro" id="IPR008893">
    <property type="entry name" value="WGR_domain"/>
</dbReference>
<dbReference type="Gene3D" id="2.20.140.10">
    <property type="entry name" value="WGR domain"/>
    <property type="match status" value="1"/>
</dbReference>
<feature type="region of interest" description="Disordered" evidence="14">
    <location>
        <begin position="1"/>
        <end position="29"/>
    </location>
</feature>
<keyword evidence="7" id="KW-0863">Zinc-finger</keyword>
<dbReference type="GO" id="GO:0003677">
    <property type="term" value="F:DNA binding"/>
    <property type="evidence" value="ECO:0007669"/>
    <property type="project" value="UniProtKB-KW"/>
</dbReference>
<dbReference type="EnsemblMetazoa" id="Aqu2.1.42753_001">
    <property type="protein sequence ID" value="Aqu2.1.42753_001"/>
    <property type="gene ID" value="Aqu2.1.42753"/>
</dbReference>
<protein>
    <recommendedName>
        <fullName evidence="13">Poly [ADP-ribose] polymerase</fullName>
        <shortName evidence="13">PARP</shortName>
        <ecNumber evidence="13">2.4.2.-</ecNumber>
    </recommendedName>
</protein>
<evidence type="ECO:0000256" key="13">
    <source>
        <dbReference type="RuleBase" id="RU362114"/>
    </source>
</evidence>
<feature type="compositionally biased region" description="Basic and acidic residues" evidence="14">
    <location>
        <begin position="64"/>
        <end position="79"/>
    </location>
</feature>
<evidence type="ECO:0000256" key="5">
    <source>
        <dbReference type="ARBA" id="ARBA00022723"/>
    </source>
</evidence>
<name>A0A1X7VTK5_AMPQE</name>
<evidence type="ECO:0000256" key="11">
    <source>
        <dbReference type="ARBA" id="ARBA00023242"/>
    </source>
</evidence>
<evidence type="ECO:0000256" key="10">
    <source>
        <dbReference type="ARBA" id="ARBA00023125"/>
    </source>
</evidence>
<dbReference type="InterPro" id="IPR036361">
    <property type="entry name" value="SAP_dom_sf"/>
</dbReference>
<proteinExistence type="inferred from homology"/>
<organism evidence="19">
    <name type="scientific">Amphimedon queenslandica</name>
    <name type="common">Sponge</name>
    <dbReference type="NCBI Taxonomy" id="400682"/>
    <lineage>
        <taxon>Eukaryota</taxon>
        <taxon>Metazoa</taxon>
        <taxon>Porifera</taxon>
        <taxon>Demospongiae</taxon>
        <taxon>Heteroscleromorpha</taxon>
        <taxon>Haplosclerida</taxon>
        <taxon>Niphatidae</taxon>
        <taxon>Amphimedon</taxon>
    </lineage>
</organism>
<dbReference type="EC" id="2.4.2.-" evidence="13"/>
<dbReference type="GO" id="GO:0070212">
    <property type="term" value="P:protein poly-ADP-ribosylation"/>
    <property type="evidence" value="ECO:0007669"/>
    <property type="project" value="TreeGrafter"/>
</dbReference>
<dbReference type="Gene3D" id="1.20.142.10">
    <property type="entry name" value="Poly(ADP-ribose) polymerase, regulatory domain"/>
    <property type="match status" value="1"/>
</dbReference>
<dbReference type="SUPFAM" id="SSF142921">
    <property type="entry name" value="WGR domain-like"/>
    <property type="match status" value="1"/>
</dbReference>
<dbReference type="GO" id="GO:0003950">
    <property type="term" value="F:NAD+ poly-ADP-ribosyltransferase activity"/>
    <property type="evidence" value="ECO:0007669"/>
    <property type="project" value="UniProtKB-UniRule"/>
</dbReference>
<keyword evidence="3 13" id="KW-0808">Transferase</keyword>
<dbReference type="GO" id="GO:0006302">
    <property type="term" value="P:double-strand break repair"/>
    <property type="evidence" value="ECO:0007669"/>
    <property type="project" value="TreeGrafter"/>
</dbReference>
<evidence type="ECO:0000256" key="6">
    <source>
        <dbReference type="ARBA" id="ARBA00022737"/>
    </source>
</evidence>
<dbReference type="SUPFAM" id="SSF56399">
    <property type="entry name" value="ADP-ribosylation"/>
    <property type="match status" value="1"/>
</dbReference>
<evidence type="ECO:0000259" key="16">
    <source>
        <dbReference type="PROSITE" id="PS51059"/>
    </source>
</evidence>
<keyword evidence="4" id="KW-0548">Nucleotidyltransferase</keyword>
<dbReference type="EnsemblMetazoa" id="XM_020000542.1">
    <property type="protein sequence ID" value="XP_019856101.1"/>
    <property type="gene ID" value="LOC100634632"/>
</dbReference>
<feature type="region of interest" description="Disordered" evidence="14">
    <location>
        <begin position="59"/>
        <end position="94"/>
    </location>
</feature>
<dbReference type="InterPro" id="IPR036616">
    <property type="entry name" value="Poly(ADP-ribose)pol_reg_dom_sf"/>
</dbReference>
<evidence type="ECO:0000256" key="4">
    <source>
        <dbReference type="ARBA" id="ARBA00022695"/>
    </source>
</evidence>
<feature type="compositionally biased region" description="Basic residues" evidence="14">
    <location>
        <begin position="1"/>
        <end position="11"/>
    </location>
</feature>
<dbReference type="GO" id="GO:1990404">
    <property type="term" value="F:NAD+-protein mono-ADP-ribosyltransferase activity"/>
    <property type="evidence" value="ECO:0007669"/>
    <property type="project" value="TreeGrafter"/>
</dbReference>
<dbReference type="PROSITE" id="PS51977">
    <property type="entry name" value="WGR"/>
    <property type="match status" value="1"/>
</dbReference>
<dbReference type="PROSITE" id="PS50800">
    <property type="entry name" value="SAP"/>
    <property type="match status" value="1"/>
</dbReference>
<dbReference type="CDD" id="cd08002">
    <property type="entry name" value="WGR_PARP3_like"/>
    <property type="match status" value="1"/>
</dbReference>
<reference evidence="20" key="1">
    <citation type="journal article" date="2010" name="Nature">
        <title>The Amphimedon queenslandica genome and the evolution of animal complexity.</title>
        <authorList>
            <person name="Srivastava M."/>
            <person name="Simakov O."/>
            <person name="Chapman J."/>
            <person name="Fahey B."/>
            <person name="Gauthier M.E."/>
            <person name="Mitros T."/>
            <person name="Richards G.S."/>
            <person name="Conaco C."/>
            <person name="Dacre M."/>
            <person name="Hellsten U."/>
            <person name="Larroux C."/>
            <person name="Putnam N.H."/>
            <person name="Stanke M."/>
            <person name="Adamska M."/>
            <person name="Darling A."/>
            <person name="Degnan S.M."/>
            <person name="Oakley T.H."/>
            <person name="Plachetzki D.C."/>
            <person name="Zhai Y."/>
            <person name="Adamski M."/>
            <person name="Calcino A."/>
            <person name="Cummins S.F."/>
            <person name="Goodstein D.M."/>
            <person name="Harris C."/>
            <person name="Jackson D.J."/>
            <person name="Leys S.P."/>
            <person name="Shu S."/>
            <person name="Woodcroft B.J."/>
            <person name="Vervoort M."/>
            <person name="Kosik K.S."/>
            <person name="Manning G."/>
            <person name="Degnan B.M."/>
            <person name="Rokhsar D.S."/>
        </authorList>
    </citation>
    <scope>NUCLEOTIDE SEQUENCE [LARGE SCALE GENOMIC DNA]</scope>
</reference>
<dbReference type="PANTHER" id="PTHR10459:SF66">
    <property type="entry name" value="PROTEIN MONO-ADP-RIBOSYLTRANSFERASE PARP3"/>
    <property type="match status" value="1"/>
</dbReference>
<feature type="domain" description="PARP alpha-helical" evidence="17">
    <location>
        <begin position="253"/>
        <end position="370"/>
    </location>
</feature>
<reference evidence="19" key="2">
    <citation type="submission" date="2017-05" db="UniProtKB">
        <authorList>
            <consortium name="EnsemblMetazoa"/>
        </authorList>
    </citation>
    <scope>IDENTIFICATION</scope>
</reference>
<dbReference type="SUPFAM" id="SSF47587">
    <property type="entry name" value="Domain of poly(ADP-ribose) polymerase"/>
    <property type="match status" value="1"/>
</dbReference>
<dbReference type="InterPro" id="IPR012317">
    <property type="entry name" value="Poly(ADP-ribose)pol_cat_dom"/>
</dbReference>
<evidence type="ECO:0000259" key="15">
    <source>
        <dbReference type="PROSITE" id="PS50800"/>
    </source>
</evidence>
<dbReference type="Pfam" id="PF02877">
    <property type="entry name" value="PARP_reg"/>
    <property type="match status" value="1"/>
</dbReference>
<evidence type="ECO:0000256" key="12">
    <source>
        <dbReference type="ARBA" id="ARBA00024347"/>
    </source>
</evidence>
<dbReference type="InterPro" id="IPR003034">
    <property type="entry name" value="SAP_dom"/>
</dbReference>
<dbReference type="GO" id="GO:0008270">
    <property type="term" value="F:zinc ion binding"/>
    <property type="evidence" value="ECO:0007669"/>
    <property type="project" value="UniProtKB-KW"/>
</dbReference>
<feature type="domain" description="WGR" evidence="18">
    <location>
        <begin position="129"/>
        <end position="222"/>
    </location>
</feature>
<feature type="domain" description="SAP" evidence="15">
    <location>
        <begin position="29"/>
        <end position="63"/>
    </location>
</feature>
<sequence>MPPKKRQRKTAAAKEEDEPTTSAVAPLNPAALTVTQLRAELSKKGLDTTGKKALLVQRLTDSLKSSDEPSTTKKAKTEDPAEDEGEEEIDTTEGELTYSKAAAALRQADKKEKGKRQRTVDTHIPWYTNYEVVDDWDCMLNQTNIGHNNNKFYVIQLLSNKNSGYFHVWNRWGRVGEPGMNAMKGPFHAMDAATKEFAKKFKDKTKNDWSDRDSFTPHAGKYTLIEMGGDDDEDEPMDVIEDVDTGKPKKIKPCTLDKPTQNLVKLIFDNDMFREAMKTLEIDTKKMPLGKLSKAQIAKGFEALEALESALQSKASRAKLSELSSKFYTIIPHDFGRRIPPVIDNQEHLQKKFDMLTVLGDIEIAQSLQKDKIKTEQPDIEEVPHEFDVNYASLKAKLEHVKKEDSDYKIIETYLRQTEPSYRKLEIVDIWRVSRDGEAERFSVHDSIENRRLLWHGTNVAVVAAILKSGLRIMPHSGGRVGRGIYFASENSKSAGYVGCANNIGIMFLNEVALGKEHSITRDDSSLVKAPAGHDSVVARGHTEPDPALDTTITIDGKTVTVPQGKPKSQQKYSTSSFSQTEYLIYKESQNRIRYLLKLKFGGHSFFF</sequence>
<feature type="domain" description="PARP catalytic" evidence="16">
    <location>
        <begin position="385"/>
        <end position="608"/>
    </location>
</feature>
<dbReference type="Pfam" id="PF00644">
    <property type="entry name" value="PARP"/>
    <property type="match status" value="1"/>
</dbReference>
<dbReference type="OrthoDB" id="2017365at2759"/>
<evidence type="ECO:0000256" key="2">
    <source>
        <dbReference type="ARBA" id="ARBA00022676"/>
    </source>
</evidence>
<evidence type="ECO:0000256" key="7">
    <source>
        <dbReference type="ARBA" id="ARBA00022771"/>
    </source>
</evidence>
<dbReference type="InterPro" id="IPR004102">
    <property type="entry name" value="Poly(ADP-ribose)pol_reg_dom"/>
</dbReference>
<dbReference type="Gene3D" id="1.10.720.30">
    <property type="entry name" value="SAP domain"/>
    <property type="match status" value="1"/>
</dbReference>
<dbReference type="Proteomes" id="UP000007879">
    <property type="component" value="Unassembled WGS sequence"/>
</dbReference>
<keyword evidence="9 13" id="KW-0520">NAD</keyword>
<keyword evidence="11" id="KW-0539">Nucleus</keyword>
<dbReference type="FunFam" id="1.20.142.10:FF:000001">
    <property type="entry name" value="Poly [ADP-ribose] polymerase"/>
    <property type="match status" value="1"/>
</dbReference>
<evidence type="ECO:0000256" key="1">
    <source>
        <dbReference type="ARBA" id="ARBA00004123"/>
    </source>
</evidence>
<dbReference type="FunFam" id="2.20.140.10:FF:000001">
    <property type="entry name" value="Poly [ADP-ribose] polymerase"/>
    <property type="match status" value="1"/>
</dbReference>
<feature type="compositionally biased region" description="Acidic residues" evidence="14">
    <location>
        <begin position="80"/>
        <end position="93"/>
    </location>
</feature>
<dbReference type="Pfam" id="PF05406">
    <property type="entry name" value="WGR"/>
    <property type="match status" value="1"/>
</dbReference>
<evidence type="ECO:0000313" key="20">
    <source>
        <dbReference type="Proteomes" id="UP000007879"/>
    </source>
</evidence>
<evidence type="ECO:0000259" key="18">
    <source>
        <dbReference type="PROSITE" id="PS51977"/>
    </source>
</evidence>
<dbReference type="GO" id="GO:0005730">
    <property type="term" value="C:nucleolus"/>
    <property type="evidence" value="ECO:0007669"/>
    <property type="project" value="TreeGrafter"/>
</dbReference>
<dbReference type="eggNOG" id="KOG1037">
    <property type="taxonomic scope" value="Eukaryota"/>
</dbReference>
<dbReference type="Gene3D" id="3.90.228.10">
    <property type="match status" value="1"/>
</dbReference>
<dbReference type="STRING" id="400682.A0A1X7VTK5"/>
<dbReference type="KEGG" id="aqu:100634632"/>
<evidence type="ECO:0000313" key="19">
    <source>
        <dbReference type="EnsemblMetazoa" id="Aqu2.1.42753_001"/>
    </source>
</evidence>
<keyword evidence="5" id="KW-0479">Metal-binding</keyword>
<dbReference type="AlphaFoldDB" id="A0A1X7VTK5"/>
<comment type="subcellular location">
    <subcellularLocation>
        <location evidence="1">Nucleus</location>
    </subcellularLocation>
</comment>
<dbReference type="GO" id="GO:0016779">
    <property type="term" value="F:nucleotidyltransferase activity"/>
    <property type="evidence" value="ECO:0007669"/>
    <property type="project" value="UniProtKB-KW"/>
</dbReference>
<keyword evidence="8" id="KW-0862">Zinc</keyword>
<gene>
    <name evidence="19" type="primary">100634632</name>
</gene>
<keyword evidence="10" id="KW-0238">DNA-binding</keyword>